<accession>A0A072UA14</accession>
<protein>
    <submittedName>
        <fullName evidence="2">Leguminosin group567 LEED...PEED secreted peptide</fullName>
    </submittedName>
</protein>
<dbReference type="HOGENOM" id="CLU_195532_0_0_1"/>
<dbReference type="Gramene" id="rna40307">
    <property type="protein sequence ID" value="RHN45883.1"/>
    <property type="gene ID" value="gene40307"/>
</dbReference>
<evidence type="ECO:0000256" key="1">
    <source>
        <dbReference type="SAM" id="SignalP"/>
    </source>
</evidence>
<organism evidence="2 5">
    <name type="scientific">Medicago truncatula</name>
    <name type="common">Barrel medic</name>
    <name type="synonym">Medicago tribuloides</name>
    <dbReference type="NCBI Taxonomy" id="3880"/>
    <lineage>
        <taxon>Eukaryota</taxon>
        <taxon>Viridiplantae</taxon>
        <taxon>Streptophyta</taxon>
        <taxon>Embryophyta</taxon>
        <taxon>Tracheophyta</taxon>
        <taxon>Spermatophyta</taxon>
        <taxon>Magnoliopsida</taxon>
        <taxon>eudicotyledons</taxon>
        <taxon>Gunneridae</taxon>
        <taxon>Pentapetalae</taxon>
        <taxon>rosids</taxon>
        <taxon>fabids</taxon>
        <taxon>Fabales</taxon>
        <taxon>Fabaceae</taxon>
        <taxon>Papilionoideae</taxon>
        <taxon>50 kb inversion clade</taxon>
        <taxon>NPAAA clade</taxon>
        <taxon>Hologalegina</taxon>
        <taxon>IRL clade</taxon>
        <taxon>Trifolieae</taxon>
        <taxon>Medicago</taxon>
    </lineage>
</organism>
<keyword evidence="5" id="KW-1185">Reference proteome</keyword>
<sequence length="70" mass="7872">MASKYSQVLLLLGMMVLTTVVSDGHNSFGYAPMLDPEEDWPDQFFPPLTIIEGRKSHSFGYPPILDPEED</sequence>
<reference evidence="2 5" key="2">
    <citation type="journal article" date="2014" name="BMC Genomics">
        <title>An improved genome release (version Mt4.0) for the model legume Medicago truncatula.</title>
        <authorList>
            <person name="Tang H."/>
            <person name="Krishnakumar V."/>
            <person name="Bidwell S."/>
            <person name="Rosen B."/>
            <person name="Chan A."/>
            <person name="Zhou S."/>
            <person name="Gentzbittel L."/>
            <person name="Childs K.L."/>
            <person name="Yandell M."/>
            <person name="Gundlach H."/>
            <person name="Mayer K.F."/>
            <person name="Schwartz D.C."/>
            <person name="Town C.D."/>
        </authorList>
    </citation>
    <scope>GENOME REANNOTATION</scope>
    <source>
        <strain evidence="2">A17</strain>
        <strain evidence="4 5">cv. Jemalong A17</strain>
    </source>
</reference>
<dbReference type="EMBL" id="CM001223">
    <property type="protein sequence ID" value="KEH22690.1"/>
    <property type="molecule type" value="Genomic_DNA"/>
</dbReference>
<proteinExistence type="predicted"/>
<dbReference type="Proteomes" id="UP000265566">
    <property type="component" value="Chromosome 7"/>
</dbReference>
<reference evidence="2 5" key="1">
    <citation type="journal article" date="2011" name="Nature">
        <title>The Medicago genome provides insight into the evolution of rhizobial symbioses.</title>
        <authorList>
            <person name="Young N.D."/>
            <person name="Debelle F."/>
            <person name="Oldroyd G.E."/>
            <person name="Geurts R."/>
            <person name="Cannon S.B."/>
            <person name="Udvardi M.K."/>
            <person name="Benedito V.A."/>
            <person name="Mayer K.F."/>
            <person name="Gouzy J."/>
            <person name="Schoof H."/>
            <person name="Van de Peer Y."/>
            <person name="Proost S."/>
            <person name="Cook D.R."/>
            <person name="Meyers B.C."/>
            <person name="Spannagl M."/>
            <person name="Cheung F."/>
            <person name="De Mita S."/>
            <person name="Krishnakumar V."/>
            <person name="Gundlach H."/>
            <person name="Zhou S."/>
            <person name="Mudge J."/>
            <person name="Bharti A.K."/>
            <person name="Murray J.D."/>
            <person name="Naoumkina M.A."/>
            <person name="Rosen B."/>
            <person name="Silverstein K.A."/>
            <person name="Tang H."/>
            <person name="Rombauts S."/>
            <person name="Zhao P.X."/>
            <person name="Zhou P."/>
            <person name="Barbe V."/>
            <person name="Bardou P."/>
            <person name="Bechner M."/>
            <person name="Bellec A."/>
            <person name="Berger A."/>
            <person name="Berges H."/>
            <person name="Bidwell S."/>
            <person name="Bisseling T."/>
            <person name="Choisne N."/>
            <person name="Couloux A."/>
            <person name="Denny R."/>
            <person name="Deshpande S."/>
            <person name="Dai X."/>
            <person name="Doyle J.J."/>
            <person name="Dudez A.M."/>
            <person name="Farmer A.D."/>
            <person name="Fouteau S."/>
            <person name="Franken C."/>
            <person name="Gibelin C."/>
            <person name="Gish J."/>
            <person name="Goldstein S."/>
            <person name="Gonzalez A.J."/>
            <person name="Green P.J."/>
            <person name="Hallab A."/>
            <person name="Hartog M."/>
            <person name="Hua A."/>
            <person name="Humphray S.J."/>
            <person name="Jeong D.H."/>
            <person name="Jing Y."/>
            <person name="Jocker A."/>
            <person name="Kenton S.M."/>
            <person name="Kim D.J."/>
            <person name="Klee K."/>
            <person name="Lai H."/>
            <person name="Lang C."/>
            <person name="Lin S."/>
            <person name="Macmil S.L."/>
            <person name="Magdelenat G."/>
            <person name="Matthews L."/>
            <person name="McCorrison J."/>
            <person name="Monaghan E.L."/>
            <person name="Mun J.H."/>
            <person name="Najar F.Z."/>
            <person name="Nicholson C."/>
            <person name="Noirot C."/>
            <person name="O'Bleness M."/>
            <person name="Paule C.R."/>
            <person name="Poulain J."/>
            <person name="Prion F."/>
            <person name="Qin B."/>
            <person name="Qu C."/>
            <person name="Retzel E.F."/>
            <person name="Riddle C."/>
            <person name="Sallet E."/>
            <person name="Samain S."/>
            <person name="Samson N."/>
            <person name="Sanders I."/>
            <person name="Saurat O."/>
            <person name="Scarpelli C."/>
            <person name="Schiex T."/>
            <person name="Segurens B."/>
            <person name="Severin A.J."/>
            <person name="Sherrier D.J."/>
            <person name="Shi R."/>
            <person name="Sims S."/>
            <person name="Singer S.R."/>
            <person name="Sinharoy S."/>
            <person name="Sterck L."/>
            <person name="Viollet A."/>
            <person name="Wang B.B."/>
            <person name="Wang K."/>
            <person name="Wang M."/>
            <person name="Wang X."/>
            <person name="Warfsmann J."/>
            <person name="Weissenbach J."/>
            <person name="White D.D."/>
            <person name="White J.D."/>
            <person name="Wiley G.B."/>
            <person name="Wincker P."/>
            <person name="Xing Y."/>
            <person name="Yang L."/>
            <person name="Yao Z."/>
            <person name="Ying F."/>
            <person name="Zhai J."/>
            <person name="Zhou L."/>
            <person name="Zuber A."/>
            <person name="Denarie J."/>
            <person name="Dixon R.A."/>
            <person name="May G.D."/>
            <person name="Schwartz D.C."/>
            <person name="Rogers J."/>
            <person name="Quetier F."/>
            <person name="Town C.D."/>
            <person name="Roe B.A."/>
        </authorList>
    </citation>
    <scope>NUCLEOTIDE SEQUENCE [LARGE SCALE GENOMIC DNA]</scope>
    <source>
        <strain evidence="2">A17</strain>
        <strain evidence="4 5">cv. Jemalong A17</strain>
    </source>
</reference>
<feature type="signal peptide" evidence="1">
    <location>
        <begin position="1"/>
        <end position="22"/>
    </location>
</feature>
<dbReference type="EMBL" id="PSQE01000007">
    <property type="protein sequence ID" value="RHN45883.1"/>
    <property type="molecule type" value="Genomic_DNA"/>
</dbReference>
<dbReference type="EnsemblPlants" id="KEH22690">
    <property type="protein sequence ID" value="KEH22690"/>
    <property type="gene ID" value="MTR_7g056493"/>
</dbReference>
<evidence type="ECO:0000313" key="5">
    <source>
        <dbReference type="Proteomes" id="UP000002051"/>
    </source>
</evidence>
<keyword evidence="1" id="KW-0732">Signal</keyword>
<name>A0A072UA14_MEDTR</name>
<evidence type="ECO:0000313" key="2">
    <source>
        <dbReference type="EMBL" id="KEH22690.1"/>
    </source>
</evidence>
<evidence type="ECO:0000313" key="3">
    <source>
        <dbReference type="EMBL" id="RHN45883.1"/>
    </source>
</evidence>
<reference evidence="3" key="4">
    <citation type="journal article" date="2018" name="Nat. Plants">
        <title>Whole-genome landscape of Medicago truncatula symbiotic genes.</title>
        <authorList>
            <person name="Pecrix Y."/>
            <person name="Gamas P."/>
            <person name="Carrere S."/>
        </authorList>
    </citation>
    <scope>NUCLEOTIDE SEQUENCE</scope>
    <source>
        <tissue evidence="3">Leaves</tissue>
    </source>
</reference>
<gene>
    <name evidence="2" type="ordered locus">MTR_7g056493</name>
    <name evidence="3" type="ORF">MtrunA17_Chr7g0236291</name>
</gene>
<reference evidence="4" key="3">
    <citation type="submission" date="2015-04" db="UniProtKB">
        <authorList>
            <consortium name="EnsemblPlants"/>
        </authorList>
    </citation>
    <scope>IDENTIFICATION</scope>
    <source>
        <strain evidence="4">cv. Jemalong A17</strain>
    </source>
</reference>
<evidence type="ECO:0000313" key="4">
    <source>
        <dbReference type="EnsemblPlants" id="KEH22690"/>
    </source>
</evidence>
<feature type="chain" id="PRO_5014499466" evidence="1">
    <location>
        <begin position="23"/>
        <end position="70"/>
    </location>
</feature>
<dbReference type="Proteomes" id="UP000002051">
    <property type="component" value="Unassembled WGS sequence"/>
</dbReference>
<dbReference type="AlphaFoldDB" id="A0A072UA14"/>